<dbReference type="InterPro" id="IPR000757">
    <property type="entry name" value="Beta-glucanase-like"/>
</dbReference>
<dbReference type="GO" id="GO:0005509">
    <property type="term" value="F:calcium ion binding"/>
    <property type="evidence" value="ECO:0007669"/>
    <property type="project" value="InterPro"/>
</dbReference>
<keyword evidence="5" id="KW-1185">Reference proteome</keyword>
<evidence type="ECO:0000259" key="2">
    <source>
        <dbReference type="PROSITE" id="PS50268"/>
    </source>
</evidence>
<dbReference type="Proteomes" id="UP000321578">
    <property type="component" value="Unassembled WGS sequence"/>
</dbReference>
<dbReference type="GO" id="GO:0007156">
    <property type="term" value="P:homophilic cell adhesion via plasma membrane adhesion molecules"/>
    <property type="evidence" value="ECO:0007669"/>
    <property type="project" value="InterPro"/>
</dbReference>
<dbReference type="AlphaFoldDB" id="A0A5C6ZD04"/>
<dbReference type="Pfam" id="PF00722">
    <property type="entry name" value="Glyco_hydro_16"/>
    <property type="match status" value="1"/>
</dbReference>
<proteinExistence type="inferred from homology"/>
<dbReference type="Gene3D" id="2.60.120.200">
    <property type="match status" value="1"/>
</dbReference>
<dbReference type="PROSITE" id="PS50268">
    <property type="entry name" value="CADHERIN_2"/>
    <property type="match status" value="1"/>
</dbReference>
<sequence>MGNFRNYVGILAVLLLCAGCQDDDSTFGAIVAPSNIVITTEIVGVDADNPNGDGSGQVIFKATADQALGYSFAYGDGTDGVVPSGETVHRYSVVGLNTYTVVVNALGAGGLSSSATLDVEVFSSFDDLEAKQLLSGGEVSSKTWYPKLDENGHLGVGPTLAQDIGDDGTLNGHWFPQYDSTDAFGKCAAADSDCFCDLSLTFELDATGNLTFNQNNNGSTFFNWAHGAVVGQQLDEFADACFEFDTMAESAVTLVPSSTDWSQVADPEFPVPRGTVMNFTNDGFMGYYTGVSSYEILQIDSNYLYVRFFDNVNPDLAWYQMFTTTPATSDFTSTFNDLVWSDEFDTDGAPDPANWTYDIGTGSNGWGNGEAQVYTNDAENVTIENGILRIIAKANGDGYTSARLKTQNLYEFTYGRVEIRAKLPAAQGTWPALWSLGADIEVNPWPGCGEIDIIEQTGQDKNTVLATIHHPAVSPGAGDTGTKALPTATTTFHNYSLDWTAETITFLIDDEVFRSIPNTPDLPFKSDFFLIMNVAMGGSLGGVIDPAFTEDQMEVDYVRVYQ</sequence>
<evidence type="ECO:0000313" key="5">
    <source>
        <dbReference type="Proteomes" id="UP000321578"/>
    </source>
</evidence>
<gene>
    <name evidence="4" type="ORF">ESY86_16050</name>
</gene>
<feature type="domain" description="GH16" evidence="3">
    <location>
        <begin position="329"/>
        <end position="562"/>
    </location>
</feature>
<name>A0A5C6ZD04_9FLAO</name>
<protein>
    <submittedName>
        <fullName evidence="4">Glycoside hydrolase family 16 protein</fullName>
    </submittedName>
</protein>
<evidence type="ECO:0000259" key="3">
    <source>
        <dbReference type="PROSITE" id="PS51762"/>
    </source>
</evidence>
<comment type="caution">
    <text evidence="4">The sequence shown here is derived from an EMBL/GenBank/DDBJ whole genome shotgun (WGS) entry which is preliminary data.</text>
</comment>
<reference evidence="4 5" key="1">
    <citation type="submission" date="2019-08" db="EMBL/GenBank/DDBJ databases">
        <title>Genomes of Subsaximicrobium wynnwilliamsii strains.</title>
        <authorList>
            <person name="Bowman J.P."/>
        </authorList>
    </citation>
    <scope>NUCLEOTIDE SEQUENCE [LARGE SCALE GENOMIC DNA]</scope>
    <source>
        <strain evidence="4 5">2-80-2</strain>
    </source>
</reference>
<feature type="domain" description="Cadherin" evidence="2">
    <location>
        <begin position="23"/>
        <end position="133"/>
    </location>
</feature>
<accession>A0A5C6ZD04</accession>
<dbReference type="EMBL" id="VORO01000021">
    <property type="protein sequence ID" value="TXD87686.1"/>
    <property type="molecule type" value="Genomic_DNA"/>
</dbReference>
<comment type="similarity">
    <text evidence="1">Belongs to the glycosyl hydrolase 16 family.</text>
</comment>
<keyword evidence="4" id="KW-0378">Hydrolase</keyword>
<dbReference type="CDD" id="cd08023">
    <property type="entry name" value="GH16_laminarinase_like"/>
    <property type="match status" value="1"/>
</dbReference>
<evidence type="ECO:0000313" key="4">
    <source>
        <dbReference type="EMBL" id="TXD87686.1"/>
    </source>
</evidence>
<dbReference type="PANTHER" id="PTHR10963">
    <property type="entry name" value="GLYCOSYL HYDROLASE-RELATED"/>
    <property type="match status" value="1"/>
</dbReference>
<dbReference type="SUPFAM" id="SSF49899">
    <property type="entry name" value="Concanavalin A-like lectins/glucanases"/>
    <property type="match status" value="1"/>
</dbReference>
<dbReference type="OrthoDB" id="9809583at2"/>
<dbReference type="GO" id="GO:0016020">
    <property type="term" value="C:membrane"/>
    <property type="evidence" value="ECO:0007669"/>
    <property type="project" value="InterPro"/>
</dbReference>
<dbReference type="InterPro" id="IPR002126">
    <property type="entry name" value="Cadherin-like_dom"/>
</dbReference>
<dbReference type="PROSITE" id="PS51762">
    <property type="entry name" value="GH16_2"/>
    <property type="match status" value="1"/>
</dbReference>
<dbReference type="InterPro" id="IPR050546">
    <property type="entry name" value="Glycosyl_Hydrlase_16"/>
</dbReference>
<dbReference type="GO" id="GO:0004553">
    <property type="term" value="F:hydrolase activity, hydrolyzing O-glycosyl compounds"/>
    <property type="evidence" value="ECO:0007669"/>
    <property type="project" value="InterPro"/>
</dbReference>
<dbReference type="PANTHER" id="PTHR10963:SF55">
    <property type="entry name" value="GLYCOSIDE HYDROLASE FAMILY 16 PROTEIN"/>
    <property type="match status" value="1"/>
</dbReference>
<dbReference type="InterPro" id="IPR013320">
    <property type="entry name" value="ConA-like_dom_sf"/>
</dbReference>
<organism evidence="4 5">
    <name type="scientific">Subsaximicrobium wynnwilliamsii</name>
    <dbReference type="NCBI Taxonomy" id="291179"/>
    <lineage>
        <taxon>Bacteria</taxon>
        <taxon>Pseudomonadati</taxon>
        <taxon>Bacteroidota</taxon>
        <taxon>Flavobacteriia</taxon>
        <taxon>Flavobacteriales</taxon>
        <taxon>Flavobacteriaceae</taxon>
        <taxon>Subsaximicrobium</taxon>
    </lineage>
</organism>
<dbReference type="GO" id="GO:0005975">
    <property type="term" value="P:carbohydrate metabolic process"/>
    <property type="evidence" value="ECO:0007669"/>
    <property type="project" value="InterPro"/>
</dbReference>
<evidence type="ECO:0000256" key="1">
    <source>
        <dbReference type="ARBA" id="ARBA00006865"/>
    </source>
</evidence>